<dbReference type="EMBL" id="BAABGA010000011">
    <property type="protein sequence ID" value="GAA4447253.1"/>
    <property type="molecule type" value="Genomic_DNA"/>
</dbReference>
<evidence type="ECO:0000313" key="3">
    <source>
        <dbReference type="Proteomes" id="UP001500840"/>
    </source>
</evidence>
<dbReference type="Pfam" id="PF05136">
    <property type="entry name" value="Phage_portal_2"/>
    <property type="match status" value="1"/>
</dbReference>
<accession>A0ABP8MCD3</accession>
<sequence length="449" mass="49998">MKHWSRADGLSAAAANSPDVRRTLRNRSRYEVANNSYARGITLTLANDVVGTGPRLQMLTANDAANRFVESEFYAWAESVGLAEKLRTMRLSRVADGESFGLLTNNQRVDAAVKLDLRLIEADQVASPTLSPDTGRYLDGIRFDADGNPIAYDVLRNHPGDGLFLVDDEFDTVPAAAVLHYFRCDRPGQIRGIPDITPALPLFAQLRRFTLAVLAAAETAAEFAGILYTDAPANGEADAAEPFEPIELEKRMLLTMPGGWKMAQMKSEQPSTTYAEFKKEILNEIARCLNMPFNVAVGNSSGYNYASGRLDHQTYFKSIRVEQSQLARVVLDRILHAWLREAILIEGYLPNSLRTLDSTFEHQWFWDGHEHVDPAKEANAQKIRLASHTTTLAIEFARQGRDWETELKQRAKEIALMRDLGLTIESETDSPSEPDATEDHAEDAESQTA</sequence>
<dbReference type="Proteomes" id="UP001500840">
    <property type="component" value="Unassembled WGS sequence"/>
</dbReference>
<evidence type="ECO:0000313" key="2">
    <source>
        <dbReference type="EMBL" id="GAA4447253.1"/>
    </source>
</evidence>
<organism evidence="2 3">
    <name type="scientific">Novipirellula rosea</name>
    <dbReference type="NCBI Taxonomy" id="1031540"/>
    <lineage>
        <taxon>Bacteria</taxon>
        <taxon>Pseudomonadati</taxon>
        <taxon>Planctomycetota</taxon>
        <taxon>Planctomycetia</taxon>
        <taxon>Pirellulales</taxon>
        <taxon>Pirellulaceae</taxon>
        <taxon>Novipirellula</taxon>
    </lineage>
</organism>
<name>A0ABP8MCD3_9BACT</name>
<proteinExistence type="predicted"/>
<dbReference type="RefSeq" id="WP_345319822.1">
    <property type="nucleotide sequence ID" value="NZ_BAABGA010000011.1"/>
</dbReference>
<dbReference type="InterPro" id="IPR006429">
    <property type="entry name" value="Phage_lambda_portal"/>
</dbReference>
<evidence type="ECO:0000256" key="1">
    <source>
        <dbReference type="SAM" id="MobiDB-lite"/>
    </source>
</evidence>
<keyword evidence="3" id="KW-1185">Reference proteome</keyword>
<evidence type="ECO:0008006" key="4">
    <source>
        <dbReference type="Google" id="ProtNLM"/>
    </source>
</evidence>
<gene>
    <name evidence="2" type="ORF">GCM10023156_09030</name>
</gene>
<feature type="region of interest" description="Disordered" evidence="1">
    <location>
        <begin position="422"/>
        <end position="449"/>
    </location>
</feature>
<comment type="caution">
    <text evidence="2">The sequence shown here is derived from an EMBL/GenBank/DDBJ whole genome shotgun (WGS) entry which is preliminary data.</text>
</comment>
<reference evidence="3" key="1">
    <citation type="journal article" date="2019" name="Int. J. Syst. Evol. Microbiol.">
        <title>The Global Catalogue of Microorganisms (GCM) 10K type strain sequencing project: providing services to taxonomists for standard genome sequencing and annotation.</title>
        <authorList>
            <consortium name="The Broad Institute Genomics Platform"/>
            <consortium name="The Broad Institute Genome Sequencing Center for Infectious Disease"/>
            <person name="Wu L."/>
            <person name="Ma J."/>
        </authorList>
    </citation>
    <scope>NUCLEOTIDE SEQUENCE [LARGE SCALE GENOMIC DNA]</scope>
    <source>
        <strain evidence="3">JCM 17759</strain>
    </source>
</reference>
<feature type="compositionally biased region" description="Acidic residues" evidence="1">
    <location>
        <begin position="426"/>
        <end position="449"/>
    </location>
</feature>
<protein>
    <recommendedName>
        <fullName evidence="4">Phage portal protein, lambda family</fullName>
    </recommendedName>
</protein>